<sequence length="365" mass="40256">MAQTVVGIFDNAHDAQQAVEKLVDKGFNRGDIDMTSQSEGYQTDGSYSQQGYSGNTAGGSMTDPGGNYTDSSVNSGPTGYTTGSGTTPDYNRSSSGTWSDDTRTDRDYRDRDKDFGDSIGDFFRSLFGGRDDSDAYRNYAEVGRRGSIVAVHVTTTHEAEQAAEILDDCGAIDVDERASQYRSGTMGAMGGSGIAGESDKTTHLQADAGMGTDTTMTDQDYNRTDNDRAIPIIEEDVQVGKREVETGGARIRSRIVERPVEEHLRLRTEHVQVERNPVNRPASDADLNAFKEGEIEVTERAEIPIVNKEARVVEEVKVSKTVEERDETVRETARKTEVDVDKMQSDKNRMTGDTYRDDTNRRDNF</sequence>
<reference evidence="4" key="1">
    <citation type="journal article" date="2019" name="Int. J. Syst. Evol. Microbiol.">
        <title>The Global Catalogue of Microorganisms (GCM) 10K type strain sequencing project: providing services to taxonomists for standard genome sequencing and annotation.</title>
        <authorList>
            <consortium name="The Broad Institute Genomics Platform"/>
            <consortium name="The Broad Institute Genome Sequencing Center for Infectious Disease"/>
            <person name="Wu L."/>
            <person name="Ma J."/>
        </authorList>
    </citation>
    <scope>NUCLEOTIDE SEQUENCE [LARGE SCALE GENOMIC DNA]</scope>
    <source>
        <strain evidence="4">JCM 17925</strain>
    </source>
</reference>
<evidence type="ECO:0000259" key="2">
    <source>
        <dbReference type="Pfam" id="PF09557"/>
    </source>
</evidence>
<feature type="compositionally biased region" description="Low complexity" evidence="1">
    <location>
        <begin position="75"/>
        <end position="99"/>
    </location>
</feature>
<dbReference type="PANTHER" id="PTHR38463">
    <property type="entry name" value="STRESS RESPONSE PROTEIN YSNF"/>
    <property type="match status" value="1"/>
</dbReference>
<dbReference type="EMBL" id="BAABHB010000006">
    <property type="protein sequence ID" value="GAA4409940.1"/>
    <property type="molecule type" value="Genomic_DNA"/>
</dbReference>
<proteinExistence type="predicted"/>
<gene>
    <name evidence="3" type="ORF">GCM10023187_33940</name>
</gene>
<comment type="caution">
    <text evidence="3">The sequence shown here is derived from an EMBL/GenBank/DDBJ whole genome shotgun (WGS) entry which is preliminary data.</text>
</comment>
<feature type="domain" description="DUF2382" evidence="2">
    <location>
        <begin position="231"/>
        <end position="340"/>
    </location>
</feature>
<dbReference type="PANTHER" id="PTHR38463:SF1">
    <property type="entry name" value="STRESS RESPONSE PROTEIN YSNF"/>
    <property type="match status" value="1"/>
</dbReference>
<evidence type="ECO:0000313" key="4">
    <source>
        <dbReference type="Proteomes" id="UP001500936"/>
    </source>
</evidence>
<accession>A0ABP8KMA3</accession>
<dbReference type="InterPro" id="IPR052967">
    <property type="entry name" value="Stress_Response_Assoc"/>
</dbReference>
<dbReference type="Pfam" id="PF09557">
    <property type="entry name" value="DUF2382"/>
    <property type="match status" value="1"/>
</dbReference>
<keyword evidence="4" id="KW-1185">Reference proteome</keyword>
<feature type="compositionally biased region" description="Polar residues" evidence="1">
    <location>
        <begin position="34"/>
        <end position="59"/>
    </location>
</feature>
<dbReference type="RefSeq" id="WP_345269044.1">
    <property type="nucleotide sequence ID" value="NZ_BAABHB010000006.1"/>
</dbReference>
<dbReference type="InterPro" id="IPR019060">
    <property type="entry name" value="DUF2382"/>
</dbReference>
<evidence type="ECO:0000313" key="3">
    <source>
        <dbReference type="EMBL" id="GAA4409940.1"/>
    </source>
</evidence>
<feature type="region of interest" description="Disordered" evidence="1">
    <location>
        <begin position="30"/>
        <end position="114"/>
    </location>
</feature>
<name>A0ABP8KMA3_9BACT</name>
<organism evidence="3 4">
    <name type="scientific">Nibrella viscosa</name>
    <dbReference type="NCBI Taxonomy" id="1084524"/>
    <lineage>
        <taxon>Bacteria</taxon>
        <taxon>Pseudomonadati</taxon>
        <taxon>Bacteroidota</taxon>
        <taxon>Cytophagia</taxon>
        <taxon>Cytophagales</taxon>
        <taxon>Spirosomataceae</taxon>
        <taxon>Nibrella</taxon>
    </lineage>
</organism>
<feature type="region of interest" description="Disordered" evidence="1">
    <location>
        <begin position="319"/>
        <end position="365"/>
    </location>
</feature>
<protein>
    <recommendedName>
        <fullName evidence="2">DUF2382 domain-containing protein</fullName>
    </recommendedName>
</protein>
<evidence type="ECO:0000256" key="1">
    <source>
        <dbReference type="SAM" id="MobiDB-lite"/>
    </source>
</evidence>
<feature type="compositionally biased region" description="Basic and acidic residues" evidence="1">
    <location>
        <begin position="100"/>
        <end position="114"/>
    </location>
</feature>
<dbReference type="Proteomes" id="UP001500936">
    <property type="component" value="Unassembled WGS sequence"/>
</dbReference>